<dbReference type="EMBL" id="QNRE01000001">
    <property type="protein sequence ID" value="RBO96813.1"/>
    <property type="molecule type" value="Genomic_DNA"/>
</dbReference>
<evidence type="ECO:0000313" key="2">
    <source>
        <dbReference type="EMBL" id="RBO96813.1"/>
    </source>
</evidence>
<dbReference type="AlphaFoldDB" id="A0A366E398"/>
<accession>A0A366E398</accession>
<reference evidence="2 3" key="1">
    <citation type="submission" date="2018-06" db="EMBL/GenBank/DDBJ databases">
        <title>Genomic Encyclopedia of Type Strains, Phase IV (KMG-IV): sequencing the most valuable type-strain genomes for metagenomic binning, comparative biology and taxonomic classification.</title>
        <authorList>
            <person name="Goeker M."/>
        </authorList>
    </citation>
    <scope>NUCLEOTIDE SEQUENCE [LARGE SCALE GENOMIC DNA]</scope>
    <source>
        <strain evidence="2 3">DSM 44599</strain>
    </source>
</reference>
<keyword evidence="3" id="KW-1185">Reference proteome</keyword>
<dbReference type="OrthoDB" id="4569003at2"/>
<proteinExistence type="predicted"/>
<protein>
    <submittedName>
        <fullName evidence="2">Uncharacterized protein</fullName>
    </submittedName>
</protein>
<evidence type="ECO:0000313" key="3">
    <source>
        <dbReference type="Proteomes" id="UP000252586"/>
    </source>
</evidence>
<gene>
    <name evidence="2" type="ORF">DFR74_101830</name>
</gene>
<dbReference type="STRING" id="1210090.GCA_001613185_02937"/>
<feature type="signal peptide" evidence="1">
    <location>
        <begin position="1"/>
        <end position="28"/>
    </location>
</feature>
<sequence length="80" mass="8180">MQHNTVRGVTATLAVTAALAGGMASASAAPLPLEPYTEPVANTQVAEEFTSFGSSTISASVNAKVACLFQRTFSAMVLDC</sequence>
<dbReference type="Proteomes" id="UP000252586">
    <property type="component" value="Unassembled WGS sequence"/>
</dbReference>
<comment type="caution">
    <text evidence="2">The sequence shown here is derived from an EMBL/GenBank/DDBJ whole genome shotgun (WGS) entry which is preliminary data.</text>
</comment>
<keyword evidence="1" id="KW-0732">Signal</keyword>
<dbReference type="RefSeq" id="WP_067508935.1">
    <property type="nucleotide sequence ID" value="NZ_CP107943.1"/>
</dbReference>
<evidence type="ECO:0000256" key="1">
    <source>
        <dbReference type="SAM" id="SignalP"/>
    </source>
</evidence>
<feature type="chain" id="PRO_5016562030" evidence="1">
    <location>
        <begin position="29"/>
        <end position="80"/>
    </location>
</feature>
<name>A0A366E398_9NOCA</name>
<organism evidence="2 3">
    <name type="scientific">Nocardia puris</name>
    <dbReference type="NCBI Taxonomy" id="208602"/>
    <lineage>
        <taxon>Bacteria</taxon>
        <taxon>Bacillati</taxon>
        <taxon>Actinomycetota</taxon>
        <taxon>Actinomycetes</taxon>
        <taxon>Mycobacteriales</taxon>
        <taxon>Nocardiaceae</taxon>
        <taxon>Nocardia</taxon>
    </lineage>
</organism>